<dbReference type="InterPro" id="IPR052176">
    <property type="entry name" value="Glycosyl_Hydrlase_43_Enz"/>
</dbReference>
<dbReference type="Pfam" id="PF04616">
    <property type="entry name" value="Glyco_hydro_43"/>
    <property type="match status" value="2"/>
</dbReference>
<evidence type="ECO:0000313" key="8">
    <source>
        <dbReference type="Proteomes" id="UP000824221"/>
    </source>
</evidence>
<dbReference type="Gene3D" id="2.60.120.260">
    <property type="entry name" value="Galactose-binding domain-like"/>
    <property type="match status" value="1"/>
</dbReference>
<dbReference type="PANTHER" id="PTHR43772:SF2">
    <property type="entry name" value="PUTATIVE (AFU_ORTHOLOGUE AFUA_2G04480)-RELATED"/>
    <property type="match status" value="1"/>
</dbReference>
<evidence type="ECO:0000256" key="5">
    <source>
        <dbReference type="ARBA" id="ARBA00023295"/>
    </source>
</evidence>
<organism evidence="7 8">
    <name type="scientific">Candidatus Gallimonas gallistercoris</name>
    <dbReference type="NCBI Taxonomy" id="2838602"/>
    <lineage>
        <taxon>Bacteria</taxon>
        <taxon>Bacillati</taxon>
        <taxon>Bacillota</taxon>
        <taxon>Clostridia</taxon>
        <taxon>Candidatus Gallimonas</taxon>
    </lineage>
</organism>
<gene>
    <name evidence="7" type="ORF">H9797_07515</name>
</gene>
<evidence type="ECO:0000256" key="1">
    <source>
        <dbReference type="ARBA" id="ARBA00009865"/>
    </source>
</evidence>
<dbReference type="GO" id="GO:0004553">
    <property type="term" value="F:hydrolase activity, hydrolyzing O-glycosyl compounds"/>
    <property type="evidence" value="ECO:0007669"/>
    <property type="project" value="InterPro"/>
</dbReference>
<reference evidence="7" key="1">
    <citation type="journal article" date="2021" name="PeerJ">
        <title>Extensive microbial diversity within the chicken gut microbiome revealed by metagenomics and culture.</title>
        <authorList>
            <person name="Gilroy R."/>
            <person name="Ravi A."/>
            <person name="Getino M."/>
            <person name="Pursley I."/>
            <person name="Horton D.L."/>
            <person name="Alikhan N.F."/>
            <person name="Baker D."/>
            <person name="Gharbi K."/>
            <person name="Hall N."/>
            <person name="Watson M."/>
            <person name="Adriaenssens E.M."/>
            <person name="Foster-Nyarko E."/>
            <person name="Jarju S."/>
            <person name="Secka A."/>
            <person name="Antonio M."/>
            <person name="Oren A."/>
            <person name="Chaudhuri R.R."/>
            <person name="La Ragione R."/>
            <person name="Hildebrand F."/>
            <person name="Pallen M.J."/>
        </authorList>
    </citation>
    <scope>NUCLEOTIDE SEQUENCE</scope>
    <source>
        <strain evidence="7">CHK156-179</strain>
    </source>
</reference>
<dbReference type="PANTHER" id="PTHR43772">
    <property type="entry name" value="ENDO-1,4-BETA-XYLANASE"/>
    <property type="match status" value="1"/>
</dbReference>
<keyword evidence="4" id="KW-0119">Carbohydrate metabolism</keyword>
<dbReference type="GO" id="GO:0045493">
    <property type="term" value="P:xylan catabolic process"/>
    <property type="evidence" value="ECO:0007669"/>
    <property type="project" value="UniProtKB-KW"/>
</dbReference>
<dbReference type="SUPFAM" id="SSF49785">
    <property type="entry name" value="Galactose-binding domain-like"/>
    <property type="match status" value="1"/>
</dbReference>
<reference evidence="7" key="2">
    <citation type="submission" date="2021-04" db="EMBL/GenBank/DDBJ databases">
        <authorList>
            <person name="Gilroy R."/>
        </authorList>
    </citation>
    <scope>NUCLEOTIDE SEQUENCE</scope>
    <source>
        <strain evidence="7">CHK156-179</strain>
    </source>
</reference>
<name>A0A9D2H450_9FIRM</name>
<dbReference type="InterPro" id="IPR008979">
    <property type="entry name" value="Galactose-bd-like_sf"/>
</dbReference>
<evidence type="ECO:0000256" key="4">
    <source>
        <dbReference type="ARBA" id="ARBA00023277"/>
    </source>
</evidence>
<evidence type="ECO:0000256" key="6">
    <source>
        <dbReference type="RuleBase" id="RU361187"/>
    </source>
</evidence>
<protein>
    <submittedName>
        <fullName evidence="7">Family 43 glycosylhydrolase</fullName>
    </submittedName>
</protein>
<comment type="similarity">
    <text evidence="1 6">Belongs to the glycosyl hydrolase 43 family.</text>
</comment>
<comment type="caution">
    <text evidence="7">The sequence shown here is derived from an EMBL/GenBank/DDBJ whole genome shotgun (WGS) entry which is preliminary data.</text>
</comment>
<sequence>MKYISVPLDLEYRYSFIRRDGRITLSREAADPSAVFWRGKYYIFPSMSKGCYVSEDLSHWEFLPLKGLPFYDYAPDVCVHGEYLYLCASKRDAVCNFYRSKTFPEGEFEEIEGSFPFWDPNLFFDDDGKVYLFWGCSNLTPVYGVELDENTMRPKGEPAVLLEGRHRVIGYERLGEDHFFDPETSATLKMLKDKLSPMLKKPASELTKEDVMKTLPPEQQEVLKKILLDSPYMEGAWMTKHKGKYYLQYAAPGTEFNIYGDGVYVADSPLGPYTLAENAPYSYHPGGFITGAGHGSTFRGEGALWHTSTARISRTHFFERRLGLWKAGFDEDDELYCDQRFGDWVHAVEDAPFKAPRWMLLSYQKPCTVSSSPEDAKNITDENIRTLWQSEERKGTVILDLEKVCTVHAVQLNFGDNFGSVSLPSRGEEEMKAHGRYIDDEKFPLRWYLEYSEDGAQWQMWEDHRSAEDDRAHPLLVNEEGISLRYLRLTVTEMPYGQNACVSGIRVFGVSDCPAPAPASNVRLSLEEDGEGFFAEWQGNAVGYNVLWGHAPEKLYHCYQVLGTTTANVRALVKGRPCYVRIDAFGEGGVTEGETLCLVP</sequence>
<evidence type="ECO:0000313" key="7">
    <source>
        <dbReference type="EMBL" id="HJA03205.1"/>
    </source>
</evidence>
<dbReference type="EMBL" id="DXAJ01000113">
    <property type="protein sequence ID" value="HJA03205.1"/>
    <property type="molecule type" value="Genomic_DNA"/>
</dbReference>
<proteinExistence type="inferred from homology"/>
<dbReference type="Gene3D" id="2.115.10.20">
    <property type="entry name" value="Glycosyl hydrolase domain, family 43"/>
    <property type="match status" value="1"/>
</dbReference>
<evidence type="ECO:0000256" key="2">
    <source>
        <dbReference type="ARBA" id="ARBA00022651"/>
    </source>
</evidence>
<dbReference type="SUPFAM" id="SSF75005">
    <property type="entry name" value="Arabinanase/levansucrase/invertase"/>
    <property type="match status" value="1"/>
</dbReference>
<dbReference type="InterPro" id="IPR006710">
    <property type="entry name" value="Glyco_hydro_43"/>
</dbReference>
<dbReference type="AlphaFoldDB" id="A0A9D2H450"/>
<evidence type="ECO:0000256" key="3">
    <source>
        <dbReference type="ARBA" id="ARBA00022801"/>
    </source>
</evidence>
<dbReference type="InterPro" id="IPR023296">
    <property type="entry name" value="Glyco_hydro_beta-prop_sf"/>
</dbReference>
<keyword evidence="2" id="KW-0858">Xylan degradation</keyword>
<keyword evidence="3 6" id="KW-0378">Hydrolase</keyword>
<keyword evidence="2" id="KW-0624">Polysaccharide degradation</keyword>
<dbReference type="CDD" id="cd08982">
    <property type="entry name" value="GH43-like"/>
    <property type="match status" value="1"/>
</dbReference>
<keyword evidence="5 6" id="KW-0326">Glycosidase</keyword>
<accession>A0A9D2H450</accession>
<dbReference type="Proteomes" id="UP000824221">
    <property type="component" value="Unassembled WGS sequence"/>
</dbReference>